<accession>A0A067KU61</accession>
<evidence type="ECO:0000256" key="1">
    <source>
        <dbReference type="SAM" id="MobiDB-lite"/>
    </source>
</evidence>
<dbReference type="Proteomes" id="UP000027138">
    <property type="component" value="Unassembled WGS sequence"/>
</dbReference>
<organism evidence="2 3">
    <name type="scientific">Jatropha curcas</name>
    <name type="common">Barbados nut</name>
    <dbReference type="NCBI Taxonomy" id="180498"/>
    <lineage>
        <taxon>Eukaryota</taxon>
        <taxon>Viridiplantae</taxon>
        <taxon>Streptophyta</taxon>
        <taxon>Embryophyta</taxon>
        <taxon>Tracheophyta</taxon>
        <taxon>Spermatophyta</taxon>
        <taxon>Magnoliopsida</taxon>
        <taxon>eudicotyledons</taxon>
        <taxon>Gunneridae</taxon>
        <taxon>Pentapetalae</taxon>
        <taxon>rosids</taxon>
        <taxon>fabids</taxon>
        <taxon>Malpighiales</taxon>
        <taxon>Euphorbiaceae</taxon>
        <taxon>Crotonoideae</taxon>
        <taxon>Jatropheae</taxon>
        <taxon>Jatropha</taxon>
    </lineage>
</organism>
<keyword evidence="3" id="KW-1185">Reference proteome</keyword>
<dbReference type="AlphaFoldDB" id="A0A067KU61"/>
<gene>
    <name evidence="2" type="ORF">JCGZ_10378</name>
</gene>
<reference evidence="2 3" key="1">
    <citation type="journal article" date="2014" name="PLoS ONE">
        <title>Global Analysis of Gene Expression Profiles in Physic Nut (Jatropha curcas L.) Seedlings Exposed to Salt Stress.</title>
        <authorList>
            <person name="Zhang L."/>
            <person name="Zhang C."/>
            <person name="Wu P."/>
            <person name="Chen Y."/>
            <person name="Li M."/>
            <person name="Jiang H."/>
            <person name="Wu G."/>
        </authorList>
    </citation>
    <scope>NUCLEOTIDE SEQUENCE [LARGE SCALE GENOMIC DNA]</scope>
    <source>
        <strain evidence="3">cv. GZQX0401</strain>
        <tissue evidence="2">Young leaves</tissue>
    </source>
</reference>
<feature type="region of interest" description="Disordered" evidence="1">
    <location>
        <begin position="1"/>
        <end position="31"/>
    </location>
</feature>
<proteinExistence type="predicted"/>
<protein>
    <submittedName>
        <fullName evidence="2">Uncharacterized protein</fullName>
    </submittedName>
</protein>
<evidence type="ECO:0000313" key="3">
    <source>
        <dbReference type="Proteomes" id="UP000027138"/>
    </source>
</evidence>
<evidence type="ECO:0000313" key="2">
    <source>
        <dbReference type="EMBL" id="KDP35394.1"/>
    </source>
</evidence>
<dbReference type="EMBL" id="KK914488">
    <property type="protein sequence ID" value="KDP35394.1"/>
    <property type="molecule type" value="Genomic_DNA"/>
</dbReference>
<name>A0A067KU61_JATCU</name>
<sequence length="77" mass="8435">MEGERAGATPSLRPPGVIGERRKRLRRGPNQGKVVALSATIALAGIERREGWRRWSCCDEEARRGGAGPGVRKNGRR</sequence>